<dbReference type="Proteomes" id="UP000027946">
    <property type="component" value="Unassembled WGS sequence"/>
</dbReference>
<sequence>MADIKTKIFSILLGVSFLYSVLIPQPQGTSIASPIYNVTEDDVEFLYDLTFDKEGGKVMDQNIFEKAHSIIDSADSFIVMDMFLFNDEYDRKDSYPDVSNALVQKLIEKKKSSPQMEIVIITDEINTFYGSYKSDMMERLKSEGIDVVFTKTEKMKDSNPAYSGLWRLFLNWDIERGRGWIANPFSKDSPKVTLSSYLRLLNFKANHRKVLATENEALISSANPHDASGRHSNIAFAVKGSVINDILAGENVIASWSDIDRGIEYDKENSISESAGESIRIQYITEEKIGSEVTDAVSKTVDGDEINIAMFYLSDRKLIDELVKASNRGVSLNLVLDANKDAFGREKNGIPNRVVASEIFEKTNEKASIKWYKTSGEQFHSKLISVKSSGMHTIFGGSANMTRRNIRGYNLEADIKIISPEGSRISTQIDDYFKILYDGEEEKLLEYEEYAQNSLLKKLIYRFQEWSGISTF</sequence>
<dbReference type="InterPro" id="IPR025202">
    <property type="entry name" value="PLD-like_dom"/>
</dbReference>
<dbReference type="Pfam" id="PF13091">
    <property type="entry name" value="PLDc_2"/>
    <property type="match status" value="1"/>
</dbReference>
<dbReference type="Gene3D" id="3.30.870.10">
    <property type="entry name" value="Endonuclease Chain A"/>
    <property type="match status" value="2"/>
</dbReference>
<dbReference type="STRING" id="1121324.CLIT_11c01710"/>
<dbReference type="AlphaFoldDB" id="A0A069RLU1"/>
<accession>A0A069RLU1</accession>
<dbReference type="eggNOG" id="COG1502">
    <property type="taxonomic scope" value="Bacteria"/>
</dbReference>
<dbReference type="SUPFAM" id="SSF56024">
    <property type="entry name" value="Phospholipase D/nuclease"/>
    <property type="match status" value="2"/>
</dbReference>
<protein>
    <recommendedName>
        <fullName evidence="1">Phospholipase D-like domain-containing protein</fullName>
    </recommendedName>
</protein>
<comment type="caution">
    <text evidence="2">The sequence shown here is derived from an EMBL/GenBank/DDBJ whole genome shotgun (WGS) entry which is preliminary data.</text>
</comment>
<gene>
    <name evidence="2" type="ORF">CLIT_11c01710</name>
</gene>
<dbReference type="EMBL" id="JJMM01000011">
    <property type="protein sequence ID" value="KDR95142.1"/>
    <property type="molecule type" value="Genomic_DNA"/>
</dbReference>
<dbReference type="CDD" id="cd09129">
    <property type="entry name" value="PLDc_unchar2_1"/>
    <property type="match status" value="1"/>
</dbReference>
<name>A0A069RLU1_PEPLI</name>
<keyword evidence="3" id="KW-1185">Reference proteome</keyword>
<evidence type="ECO:0000313" key="2">
    <source>
        <dbReference type="EMBL" id="KDR95142.1"/>
    </source>
</evidence>
<dbReference type="OrthoDB" id="92272at2"/>
<evidence type="ECO:0000259" key="1">
    <source>
        <dbReference type="Pfam" id="PF13091"/>
    </source>
</evidence>
<dbReference type="RefSeq" id="WP_038265139.1">
    <property type="nucleotide sequence ID" value="NZ_FSRH01000002.1"/>
</dbReference>
<evidence type="ECO:0000313" key="3">
    <source>
        <dbReference type="Proteomes" id="UP000027946"/>
    </source>
</evidence>
<feature type="domain" description="Phospholipase D-like" evidence="1">
    <location>
        <begin position="304"/>
        <end position="434"/>
    </location>
</feature>
<organism evidence="2 3">
    <name type="scientific">Peptoclostridium litorale DSM 5388</name>
    <dbReference type="NCBI Taxonomy" id="1121324"/>
    <lineage>
        <taxon>Bacteria</taxon>
        <taxon>Bacillati</taxon>
        <taxon>Bacillota</taxon>
        <taxon>Clostridia</taxon>
        <taxon>Peptostreptococcales</taxon>
        <taxon>Peptoclostridiaceae</taxon>
        <taxon>Peptoclostridium</taxon>
    </lineage>
</organism>
<proteinExistence type="predicted"/>
<reference evidence="2 3" key="1">
    <citation type="submission" date="2014-03" db="EMBL/GenBank/DDBJ databases">
        <title>Genome sequence of Clostridium litorale W6, DSM 5388.</title>
        <authorList>
            <person name="Poehlein A."/>
            <person name="Jagirdar A."/>
            <person name="Khonsari B."/>
            <person name="Chibani C.M."/>
            <person name="Gutierrez Gutierrez D.A."/>
            <person name="Davydova E."/>
            <person name="Alghaithi H.S."/>
            <person name="Nair K.P."/>
            <person name="Dhamotharan K."/>
            <person name="Chandran L."/>
            <person name="G W."/>
            <person name="Daniel R."/>
        </authorList>
    </citation>
    <scope>NUCLEOTIDE SEQUENCE [LARGE SCALE GENOMIC DNA]</scope>
    <source>
        <strain evidence="2 3">W6</strain>
    </source>
</reference>